<sequence length="478" mass="51667">AASCGPGNLHLINGLFDAHRSRVPVLAIASHIPSAEIGSGYFQETHPQDLFSECSVYSELVSSVEQLPYVLDIAIRAALDQRGVAVLTIPGDILSAKTDIAPPSAPIVAGIGTRLPDTASLERAVRAPIVHTLRGKEFVEHDNPFDVGMTGLLGFRSGYDALEDTEVLLMLGTDFPYRQFYPPKATVIQLDIRGEHIGRRVRVDVPLVGAVKETLQHLNSVLPPHSDSRHLDRARENYTRTRAQLDRLAVDDRNQSPVRPELVARSINELAADDAVFIADVGTPVIWAARYLSMNGRRRLLGSFNHGSMANAVPQAIGAQASHRDRQIVTLSGDGGLTMMLGDLITLTQSQLPVKMIVFNNGALSFVELEMKAAGIVNYGTALDNPVFADVAKALGIHGIRVERPDQLDAALSEAFSHPGPVLVEVVTARQELSIPPTITAAQVAGFSLWATRTLLSGRGDELIDLAKTNLGARLRRK</sequence>
<keyword evidence="2 3" id="KW-0786">Thiamine pyrophosphate</keyword>
<dbReference type="EMBL" id="BQXS01005451">
    <property type="protein sequence ID" value="GKT37913.1"/>
    <property type="molecule type" value="Genomic_DNA"/>
</dbReference>
<evidence type="ECO:0000313" key="8">
    <source>
        <dbReference type="Proteomes" id="UP001057375"/>
    </source>
</evidence>
<evidence type="ECO:0000313" key="7">
    <source>
        <dbReference type="EMBL" id="GKT37913.1"/>
    </source>
</evidence>
<dbReference type="PANTHER" id="PTHR42981:SF2">
    <property type="entry name" value="PYRUVATE DEHYDROGENASE [UBIQUINONE]"/>
    <property type="match status" value="1"/>
</dbReference>
<evidence type="ECO:0000259" key="5">
    <source>
        <dbReference type="Pfam" id="PF02775"/>
    </source>
</evidence>
<dbReference type="InterPro" id="IPR012000">
    <property type="entry name" value="Thiamin_PyroP_enz_cen_dom"/>
</dbReference>
<comment type="similarity">
    <text evidence="1 3">Belongs to the TPP enzyme family.</text>
</comment>
<evidence type="ECO:0000256" key="2">
    <source>
        <dbReference type="ARBA" id="ARBA00023052"/>
    </source>
</evidence>
<dbReference type="Pfam" id="PF02775">
    <property type="entry name" value="TPP_enzyme_C"/>
    <property type="match status" value="1"/>
</dbReference>
<dbReference type="InterPro" id="IPR047211">
    <property type="entry name" value="POXB-like"/>
</dbReference>
<dbReference type="SUPFAM" id="SSF52518">
    <property type="entry name" value="Thiamin diphosphate-binding fold (THDP-binding)"/>
    <property type="match status" value="2"/>
</dbReference>
<keyword evidence="8" id="KW-1185">Reference proteome</keyword>
<dbReference type="Gene3D" id="3.40.50.970">
    <property type="match status" value="2"/>
</dbReference>
<evidence type="ECO:0000259" key="4">
    <source>
        <dbReference type="Pfam" id="PF00205"/>
    </source>
</evidence>
<dbReference type="InterPro" id="IPR047212">
    <property type="entry name" value="TPP_POXB-like"/>
</dbReference>
<comment type="caution">
    <text evidence="7">The sequence shown here is derived from an EMBL/GenBank/DDBJ whole genome shotgun (WGS) entry which is preliminary data.</text>
</comment>
<feature type="domain" description="Thiamine pyrophosphate enzyme N-terminal TPP-binding" evidence="6">
    <location>
        <begin position="2"/>
        <end position="45"/>
    </location>
</feature>
<evidence type="ECO:0000259" key="6">
    <source>
        <dbReference type="Pfam" id="PF02776"/>
    </source>
</evidence>
<dbReference type="InterPro" id="IPR012001">
    <property type="entry name" value="Thiamin_PyroP_enz_TPP-bd_dom"/>
</dbReference>
<name>A0ABQ5KZT1_9EUKA</name>
<dbReference type="Pfam" id="PF00205">
    <property type="entry name" value="TPP_enzyme_M"/>
    <property type="match status" value="1"/>
</dbReference>
<dbReference type="CDD" id="cd02014">
    <property type="entry name" value="TPP_POX"/>
    <property type="match status" value="1"/>
</dbReference>
<feature type="domain" description="Thiamine pyrophosphate enzyme central" evidence="4">
    <location>
        <begin position="107"/>
        <end position="218"/>
    </location>
</feature>
<dbReference type="SUPFAM" id="SSF52467">
    <property type="entry name" value="DHS-like NAD/FAD-binding domain"/>
    <property type="match status" value="1"/>
</dbReference>
<reference evidence="7" key="1">
    <citation type="submission" date="2022-03" db="EMBL/GenBank/DDBJ databases">
        <title>Draft genome sequence of Aduncisulcus paluster, a free-living microaerophilic Fornicata.</title>
        <authorList>
            <person name="Yuyama I."/>
            <person name="Kume K."/>
            <person name="Tamura T."/>
            <person name="Inagaki Y."/>
            <person name="Hashimoto T."/>
        </authorList>
    </citation>
    <scope>NUCLEOTIDE SEQUENCE</scope>
    <source>
        <strain evidence="7">NY0171</strain>
    </source>
</reference>
<dbReference type="PANTHER" id="PTHR42981">
    <property type="entry name" value="PYRUVATE DEHYDROGENASE [UBIQUINONE]"/>
    <property type="match status" value="1"/>
</dbReference>
<keyword evidence="7" id="KW-0670">Pyruvate</keyword>
<dbReference type="InterPro" id="IPR011766">
    <property type="entry name" value="TPP_enzyme_TPP-bd"/>
</dbReference>
<dbReference type="InterPro" id="IPR029061">
    <property type="entry name" value="THDP-binding"/>
</dbReference>
<dbReference type="InterPro" id="IPR029035">
    <property type="entry name" value="DHS-like_NAD/FAD-binding_dom"/>
</dbReference>
<feature type="domain" description="Thiamine pyrophosphate enzyme TPP-binding" evidence="5">
    <location>
        <begin position="280"/>
        <end position="426"/>
    </location>
</feature>
<gene>
    <name evidence="7" type="ORF">ADUPG1_003851</name>
</gene>
<protein>
    <submittedName>
        <fullName evidence="7">Pyruvate dehydrogenase [ubiquinone]</fullName>
    </submittedName>
</protein>
<dbReference type="Pfam" id="PF02776">
    <property type="entry name" value="TPP_enzyme_N"/>
    <property type="match status" value="1"/>
</dbReference>
<feature type="non-terminal residue" evidence="7">
    <location>
        <position position="1"/>
    </location>
</feature>
<proteinExistence type="inferred from homology"/>
<organism evidence="7 8">
    <name type="scientific">Aduncisulcus paluster</name>
    <dbReference type="NCBI Taxonomy" id="2918883"/>
    <lineage>
        <taxon>Eukaryota</taxon>
        <taxon>Metamonada</taxon>
        <taxon>Carpediemonas-like organisms</taxon>
        <taxon>Aduncisulcus</taxon>
    </lineage>
</organism>
<evidence type="ECO:0000256" key="1">
    <source>
        <dbReference type="ARBA" id="ARBA00007812"/>
    </source>
</evidence>
<evidence type="ECO:0000256" key="3">
    <source>
        <dbReference type="RuleBase" id="RU362132"/>
    </source>
</evidence>
<accession>A0ABQ5KZT1</accession>
<dbReference type="Gene3D" id="3.40.50.1220">
    <property type="entry name" value="TPP-binding domain"/>
    <property type="match status" value="1"/>
</dbReference>
<dbReference type="Proteomes" id="UP001057375">
    <property type="component" value="Unassembled WGS sequence"/>
</dbReference>